<evidence type="ECO:0000313" key="10">
    <source>
        <dbReference type="Proteomes" id="UP000007058"/>
    </source>
</evidence>
<evidence type="ECO:0000256" key="1">
    <source>
        <dbReference type="ARBA" id="ARBA00000188"/>
    </source>
</evidence>
<dbReference type="PANTHER" id="PTHR43715:SF1">
    <property type="entry name" value="GDP-MANNOSE 4,6 DEHYDRATASE"/>
    <property type="match status" value="1"/>
</dbReference>
<feature type="domain" description="NAD(P)-binding" evidence="8">
    <location>
        <begin position="1"/>
        <end position="249"/>
    </location>
</feature>
<keyword evidence="6" id="KW-0456">Lyase</keyword>
<evidence type="ECO:0000256" key="4">
    <source>
        <dbReference type="ARBA" id="ARBA00011989"/>
    </source>
</evidence>
<comment type="catalytic activity">
    <reaction evidence="1">
        <text>GDP-alpha-D-mannose = GDP-4-dehydro-alpha-D-rhamnose + H2O</text>
        <dbReference type="Rhea" id="RHEA:23820"/>
        <dbReference type="ChEBI" id="CHEBI:15377"/>
        <dbReference type="ChEBI" id="CHEBI:57527"/>
        <dbReference type="ChEBI" id="CHEBI:57964"/>
        <dbReference type="EC" id="4.2.1.47"/>
    </reaction>
</comment>
<keyword evidence="10" id="KW-1185">Reference proteome</keyword>
<dbReference type="Proteomes" id="UP000007058">
    <property type="component" value="Chromosome"/>
</dbReference>
<organism evidence="9 10">
    <name type="scientific">Paramagnetospirillum magneticum (strain ATCC 700264 / AMB-1)</name>
    <name type="common">Magnetospirillum magneticum</name>
    <dbReference type="NCBI Taxonomy" id="342108"/>
    <lineage>
        <taxon>Bacteria</taxon>
        <taxon>Pseudomonadati</taxon>
        <taxon>Pseudomonadota</taxon>
        <taxon>Alphaproteobacteria</taxon>
        <taxon>Rhodospirillales</taxon>
        <taxon>Magnetospirillaceae</taxon>
        <taxon>Paramagnetospirillum</taxon>
    </lineage>
</organism>
<keyword evidence="5" id="KW-0536">Nodulation</keyword>
<gene>
    <name evidence="9" type="ordered locus">amb1076</name>
</gene>
<comment type="cofactor">
    <cofactor evidence="2">
        <name>NADP(+)</name>
        <dbReference type="ChEBI" id="CHEBI:58349"/>
    </cofactor>
</comment>
<accession>Q2W8E5</accession>
<comment type="function">
    <text evidence="7">Catalyzes the conversion of GDP-D-mannose to GDP-4-dehydro-6-deoxy-D-mannose.</text>
</comment>
<dbReference type="InterPro" id="IPR006368">
    <property type="entry name" value="GDP_Man_deHydtase"/>
</dbReference>
<evidence type="ECO:0000256" key="7">
    <source>
        <dbReference type="ARBA" id="ARBA00059383"/>
    </source>
</evidence>
<dbReference type="EMBL" id="AP007255">
    <property type="protein sequence ID" value="BAE49880.1"/>
    <property type="molecule type" value="Genomic_DNA"/>
</dbReference>
<sequence>MNDFHAILKVISETQPDEIYNLSGQSSVGLSFEQPLPTFESIVGGTLNILEAVRFLNASIRFYNAASGECFGNTQGVAASEQAPFRPRSPYAVAKASAAMAVVNYREAYGMFACSGFLFNHESPFRPHRFVTRKVVRAAARIARGEDLRLMLGDISVRRDWGWAPEYVDAMWRMLNVDEPEDIVIATGIHASLQEFVETVFGFFDLDWRAHVDIDPGLRRPSDVAISFGDPSRALQRLGWRASFTMPDVACAMAKAEAGSEPAAGGEVEKSL</sequence>
<proteinExistence type="inferred from homology"/>
<dbReference type="InterPro" id="IPR036291">
    <property type="entry name" value="NAD(P)-bd_dom_sf"/>
</dbReference>
<evidence type="ECO:0000259" key="8">
    <source>
        <dbReference type="Pfam" id="PF16363"/>
    </source>
</evidence>
<evidence type="ECO:0000256" key="3">
    <source>
        <dbReference type="ARBA" id="ARBA00009263"/>
    </source>
</evidence>
<evidence type="ECO:0000256" key="6">
    <source>
        <dbReference type="ARBA" id="ARBA00023239"/>
    </source>
</evidence>
<dbReference type="AlphaFoldDB" id="Q2W8E5"/>
<dbReference type="STRING" id="342108.amb1076"/>
<dbReference type="EC" id="4.2.1.47" evidence="4"/>
<reference evidence="9 10" key="1">
    <citation type="journal article" date="2005" name="DNA Res.">
        <title>Complete genome sequence of the facultative anaerobic magnetotactic bacterium Magnetospirillum sp. strain AMB-1.</title>
        <authorList>
            <person name="Matsunaga T."/>
            <person name="Okamura Y."/>
            <person name="Fukuda Y."/>
            <person name="Wahyudi A.T."/>
            <person name="Murase Y."/>
            <person name="Takeyama H."/>
        </authorList>
    </citation>
    <scope>NUCLEOTIDE SEQUENCE [LARGE SCALE GENOMIC DNA]</scope>
    <source>
        <strain evidence="10">ATCC 700264 / AMB-1</strain>
    </source>
</reference>
<dbReference type="Gene3D" id="3.90.25.10">
    <property type="entry name" value="UDP-galactose 4-epimerase, domain 1"/>
    <property type="match status" value="1"/>
</dbReference>
<dbReference type="InterPro" id="IPR016040">
    <property type="entry name" value="NAD(P)-bd_dom"/>
</dbReference>
<dbReference type="Pfam" id="PF16363">
    <property type="entry name" value="GDP_Man_Dehyd"/>
    <property type="match status" value="1"/>
</dbReference>
<dbReference type="KEGG" id="mag:amb1076"/>
<dbReference type="Gene3D" id="3.40.50.720">
    <property type="entry name" value="NAD(P)-binding Rossmann-like Domain"/>
    <property type="match status" value="1"/>
</dbReference>
<dbReference type="PANTHER" id="PTHR43715">
    <property type="entry name" value="GDP-MANNOSE 4,6-DEHYDRATASE"/>
    <property type="match status" value="1"/>
</dbReference>
<dbReference type="HOGENOM" id="CLU_007383_14_1_5"/>
<name>Q2W8E5_PARM1</name>
<protein>
    <recommendedName>
        <fullName evidence="4">GDP-mannose 4,6-dehydratase</fullName>
        <ecNumber evidence="4">4.2.1.47</ecNumber>
    </recommendedName>
</protein>
<dbReference type="FunFam" id="3.40.50.720:FF:000924">
    <property type="entry name" value="GDP-mannose 4,6 dehydratase"/>
    <property type="match status" value="1"/>
</dbReference>
<comment type="similarity">
    <text evidence="3">Belongs to the NAD(P)-dependent epimerase/dehydratase family. GDP-mannose 4,6-dehydratase subfamily.</text>
</comment>
<evidence type="ECO:0000256" key="5">
    <source>
        <dbReference type="ARBA" id="ARBA00022458"/>
    </source>
</evidence>
<dbReference type="GO" id="GO:0008446">
    <property type="term" value="F:GDP-mannose 4,6-dehydratase activity"/>
    <property type="evidence" value="ECO:0007669"/>
    <property type="project" value="UniProtKB-EC"/>
</dbReference>
<dbReference type="GO" id="GO:0042351">
    <property type="term" value="P:'de novo' GDP-L-fucose biosynthetic process"/>
    <property type="evidence" value="ECO:0007669"/>
    <property type="project" value="TreeGrafter"/>
</dbReference>
<dbReference type="SUPFAM" id="SSF51735">
    <property type="entry name" value="NAD(P)-binding Rossmann-fold domains"/>
    <property type="match status" value="1"/>
</dbReference>
<evidence type="ECO:0000313" key="9">
    <source>
        <dbReference type="EMBL" id="BAE49880.1"/>
    </source>
</evidence>
<evidence type="ECO:0000256" key="2">
    <source>
        <dbReference type="ARBA" id="ARBA00001937"/>
    </source>
</evidence>